<comment type="caution">
    <text evidence="2">The sequence shown here is derived from an EMBL/GenBank/DDBJ whole genome shotgun (WGS) entry which is preliminary data.</text>
</comment>
<sequence length="135" mass="14850">MIFLRLLSFLIGIGIPMALPLVLSDVSTRGMPGWPVLGGLFGMSLVSGSFLYIALLAPRMRRSIILRVLGGVVLLLPMAASLAVLWTRDQEEMLWASGLLLAVSVLMFISFVFPGIPDGRQRPMRKRERQEPALS</sequence>
<reference evidence="2" key="1">
    <citation type="submission" date="2022-08" db="EMBL/GenBank/DDBJ databases">
        <title>Reclassification of Massilia species as members of the genera Telluria, Duganella, Pseudoduganella, Mokoshia gen. nov. and Zemynaea gen. nov. using orthogonal and non-orthogonal genome-based approaches.</title>
        <authorList>
            <person name="Bowman J.P."/>
        </authorList>
    </citation>
    <scope>NUCLEOTIDE SEQUENCE</scope>
    <source>
        <strain evidence="2">LMG 11547</strain>
    </source>
</reference>
<dbReference type="Proteomes" id="UP001165263">
    <property type="component" value="Unassembled WGS sequence"/>
</dbReference>
<keyword evidence="1" id="KW-0472">Membrane</keyword>
<keyword evidence="1" id="KW-0812">Transmembrane</keyword>
<dbReference type="EMBL" id="JANUHC010000003">
    <property type="protein sequence ID" value="MCS0629457.1"/>
    <property type="molecule type" value="Genomic_DNA"/>
</dbReference>
<evidence type="ECO:0000313" key="3">
    <source>
        <dbReference type="Proteomes" id="UP001165263"/>
    </source>
</evidence>
<evidence type="ECO:0008006" key="4">
    <source>
        <dbReference type="Google" id="ProtNLM"/>
    </source>
</evidence>
<feature type="transmembrane region" description="Helical" evidence="1">
    <location>
        <begin position="64"/>
        <end position="87"/>
    </location>
</feature>
<dbReference type="RefSeq" id="WP_259448596.1">
    <property type="nucleotide sequence ID" value="NZ_CP119520.1"/>
</dbReference>
<accession>A0ABT2BWE8</accession>
<evidence type="ECO:0000256" key="1">
    <source>
        <dbReference type="SAM" id="Phobius"/>
    </source>
</evidence>
<organism evidence="2 3">
    <name type="scientific">Telluria mixta</name>
    <dbReference type="NCBI Taxonomy" id="34071"/>
    <lineage>
        <taxon>Bacteria</taxon>
        <taxon>Pseudomonadati</taxon>
        <taxon>Pseudomonadota</taxon>
        <taxon>Betaproteobacteria</taxon>
        <taxon>Burkholderiales</taxon>
        <taxon>Oxalobacteraceae</taxon>
        <taxon>Telluria group</taxon>
        <taxon>Telluria</taxon>
    </lineage>
</organism>
<keyword evidence="1" id="KW-1133">Transmembrane helix</keyword>
<name>A0ABT2BWE8_9BURK</name>
<feature type="transmembrane region" description="Helical" evidence="1">
    <location>
        <begin position="93"/>
        <end position="116"/>
    </location>
</feature>
<keyword evidence="3" id="KW-1185">Reference proteome</keyword>
<evidence type="ECO:0000313" key="2">
    <source>
        <dbReference type="EMBL" id="MCS0629457.1"/>
    </source>
</evidence>
<proteinExistence type="predicted"/>
<feature type="transmembrane region" description="Helical" evidence="1">
    <location>
        <begin position="34"/>
        <end position="57"/>
    </location>
</feature>
<protein>
    <recommendedName>
        <fullName evidence="4">Transmembrane protein</fullName>
    </recommendedName>
</protein>
<gene>
    <name evidence="2" type="ORF">NX786_08940</name>
</gene>